<dbReference type="CDD" id="cd00090">
    <property type="entry name" value="HTH_ARSR"/>
    <property type="match status" value="1"/>
</dbReference>
<evidence type="ECO:0000313" key="3">
    <source>
        <dbReference type="EMBL" id="NYJ37474.1"/>
    </source>
</evidence>
<proteinExistence type="predicted"/>
<dbReference type="InterPro" id="IPR036388">
    <property type="entry name" value="WH-like_DNA-bd_sf"/>
</dbReference>
<dbReference type="SMART" id="SM00418">
    <property type="entry name" value="HTH_ARSR"/>
    <property type="match status" value="1"/>
</dbReference>
<dbReference type="SUPFAM" id="SSF46785">
    <property type="entry name" value="Winged helix' DNA-binding domain"/>
    <property type="match status" value="1"/>
</dbReference>
<dbReference type="InterPro" id="IPR036390">
    <property type="entry name" value="WH_DNA-bd_sf"/>
</dbReference>
<keyword evidence="3" id="KW-0238">DNA-binding</keyword>
<evidence type="ECO:0000313" key="4">
    <source>
        <dbReference type="Proteomes" id="UP000572051"/>
    </source>
</evidence>
<dbReference type="RefSeq" id="WP_246406422.1">
    <property type="nucleotide sequence ID" value="NZ_JACCFS010000001.1"/>
</dbReference>
<feature type="region of interest" description="Disordered" evidence="1">
    <location>
        <begin position="1"/>
        <end position="21"/>
    </location>
</feature>
<keyword evidence="4" id="KW-1185">Reference proteome</keyword>
<name>A0A7Z0JDG6_9ACTN</name>
<dbReference type="EMBL" id="JACCFS010000001">
    <property type="protein sequence ID" value="NYJ37474.1"/>
    <property type="molecule type" value="Genomic_DNA"/>
</dbReference>
<sequence>MQHDPRDTDAEPGPERPRPMEVDARALRGLAHPLRGRLLDELGRGGPATATLLGHRLGESSGSTSYHLRQLSRYGFIEEDPGHSGGRERWWRVRPGGWSVAGREFLRDPETRQAAAVVLHRYFRERRESFDVWNAYAQARPEAPAVRTWGSAAGDSVSRLRMTAQEAEEFRLELMDVVRAMSARYLGRTSETHPGTESVQLQTALFPELAEARAWARDTAEGAGGGGDAGITESSGTGVDGPGGEPDR</sequence>
<evidence type="ECO:0000259" key="2">
    <source>
        <dbReference type="SMART" id="SM00418"/>
    </source>
</evidence>
<feature type="region of interest" description="Disordered" evidence="1">
    <location>
        <begin position="218"/>
        <end position="248"/>
    </location>
</feature>
<protein>
    <submittedName>
        <fullName evidence="3">DNA-binding MarR family transcriptional regulator</fullName>
    </submittedName>
</protein>
<dbReference type="GO" id="GO:0003700">
    <property type="term" value="F:DNA-binding transcription factor activity"/>
    <property type="evidence" value="ECO:0007669"/>
    <property type="project" value="InterPro"/>
</dbReference>
<accession>A0A7Z0JDG6</accession>
<dbReference type="Pfam" id="PF12840">
    <property type="entry name" value="HTH_20"/>
    <property type="match status" value="1"/>
</dbReference>
<reference evidence="3 4" key="1">
    <citation type="submission" date="2020-07" db="EMBL/GenBank/DDBJ databases">
        <title>Sequencing the genomes of 1000 actinobacteria strains.</title>
        <authorList>
            <person name="Klenk H.-P."/>
        </authorList>
    </citation>
    <scope>NUCLEOTIDE SEQUENCE [LARGE SCALE GENOMIC DNA]</scope>
    <source>
        <strain evidence="3 4">DSM 44442</strain>
    </source>
</reference>
<evidence type="ECO:0000256" key="1">
    <source>
        <dbReference type="SAM" id="MobiDB-lite"/>
    </source>
</evidence>
<comment type="caution">
    <text evidence="3">The sequence shown here is derived from an EMBL/GenBank/DDBJ whole genome shotgun (WGS) entry which is preliminary data.</text>
</comment>
<organism evidence="3 4">
    <name type="scientific">Nocardiopsis aegyptia</name>
    <dbReference type="NCBI Taxonomy" id="220378"/>
    <lineage>
        <taxon>Bacteria</taxon>
        <taxon>Bacillati</taxon>
        <taxon>Actinomycetota</taxon>
        <taxon>Actinomycetes</taxon>
        <taxon>Streptosporangiales</taxon>
        <taxon>Nocardiopsidaceae</taxon>
        <taxon>Nocardiopsis</taxon>
    </lineage>
</organism>
<feature type="domain" description="HTH arsR-type" evidence="2">
    <location>
        <begin position="25"/>
        <end position="120"/>
    </location>
</feature>
<dbReference type="Gene3D" id="1.10.10.10">
    <property type="entry name" value="Winged helix-like DNA-binding domain superfamily/Winged helix DNA-binding domain"/>
    <property type="match status" value="1"/>
</dbReference>
<dbReference type="InterPro" id="IPR001845">
    <property type="entry name" value="HTH_ArsR_DNA-bd_dom"/>
</dbReference>
<feature type="compositionally biased region" description="Gly residues" evidence="1">
    <location>
        <begin position="238"/>
        <end position="248"/>
    </location>
</feature>
<dbReference type="InterPro" id="IPR011991">
    <property type="entry name" value="ArsR-like_HTH"/>
</dbReference>
<dbReference type="GO" id="GO:0003677">
    <property type="term" value="F:DNA binding"/>
    <property type="evidence" value="ECO:0007669"/>
    <property type="project" value="UniProtKB-KW"/>
</dbReference>
<dbReference type="AlphaFoldDB" id="A0A7Z0JDG6"/>
<gene>
    <name evidence="3" type="ORF">HNR10_005355</name>
</gene>
<dbReference type="Proteomes" id="UP000572051">
    <property type="component" value="Unassembled WGS sequence"/>
</dbReference>